<dbReference type="EMBL" id="CP147846">
    <property type="protein sequence ID" value="WXG70883.1"/>
    <property type="molecule type" value="Genomic_DNA"/>
</dbReference>
<dbReference type="InterPro" id="IPR002734">
    <property type="entry name" value="RibDG_C"/>
</dbReference>
<protein>
    <submittedName>
        <fullName evidence="5">Pyrimidine reductase family protein</fullName>
    </submittedName>
</protein>
<evidence type="ECO:0000313" key="5">
    <source>
        <dbReference type="EMBL" id="WXG70883.1"/>
    </source>
</evidence>
<dbReference type="Pfam" id="PF01872">
    <property type="entry name" value="RibD_C"/>
    <property type="match status" value="1"/>
</dbReference>
<organism evidence="5 6">
    <name type="scientific">Rhodococcus sovatensis</name>
    <dbReference type="NCBI Taxonomy" id="1805840"/>
    <lineage>
        <taxon>Bacteria</taxon>
        <taxon>Bacillati</taxon>
        <taxon>Actinomycetota</taxon>
        <taxon>Actinomycetes</taxon>
        <taxon>Mycobacteriales</taxon>
        <taxon>Nocardiaceae</taxon>
        <taxon>Rhodococcus</taxon>
    </lineage>
</organism>
<comment type="pathway">
    <text evidence="1">Cofactor biosynthesis; riboflavin biosynthesis.</text>
</comment>
<reference evidence="5 6" key="1">
    <citation type="submission" date="2024-03" db="EMBL/GenBank/DDBJ databases">
        <title>Natural products discovery in diverse microorganisms through a two-stage MS feature dereplication strategy.</title>
        <authorList>
            <person name="Zhang R."/>
        </authorList>
    </citation>
    <scope>NUCLEOTIDE SEQUENCE [LARGE SCALE GENOMIC DNA]</scope>
    <source>
        <strain evidence="5 6">18930</strain>
    </source>
</reference>
<accession>A0ABZ2PUF5</accession>
<dbReference type="InterPro" id="IPR024072">
    <property type="entry name" value="DHFR-like_dom_sf"/>
</dbReference>
<evidence type="ECO:0000256" key="3">
    <source>
        <dbReference type="ARBA" id="ARBA00023002"/>
    </source>
</evidence>
<dbReference type="NCBIfam" id="NF010663">
    <property type="entry name" value="PRK14059.1-1"/>
    <property type="match status" value="1"/>
</dbReference>
<evidence type="ECO:0000259" key="4">
    <source>
        <dbReference type="Pfam" id="PF01872"/>
    </source>
</evidence>
<feature type="domain" description="Bacterial bifunctional deaminase-reductase C-terminal" evidence="4">
    <location>
        <begin position="42"/>
        <end position="252"/>
    </location>
</feature>
<gene>
    <name evidence="5" type="ORF">WDS16_10550</name>
</gene>
<evidence type="ECO:0000256" key="1">
    <source>
        <dbReference type="ARBA" id="ARBA00005104"/>
    </source>
</evidence>
<dbReference type="PANTHER" id="PTHR38011:SF7">
    <property type="entry name" value="2,5-DIAMINO-6-RIBOSYLAMINO-4(3H)-PYRIMIDINONE 5'-PHOSPHATE REDUCTASE"/>
    <property type="match status" value="1"/>
</dbReference>
<dbReference type="InterPro" id="IPR050765">
    <property type="entry name" value="Riboflavin_Biosynth_HTPR"/>
</dbReference>
<keyword evidence="3" id="KW-0560">Oxidoreductase</keyword>
<keyword evidence="6" id="KW-1185">Reference proteome</keyword>
<evidence type="ECO:0000256" key="2">
    <source>
        <dbReference type="ARBA" id="ARBA00022857"/>
    </source>
</evidence>
<dbReference type="Gene3D" id="3.40.430.10">
    <property type="entry name" value="Dihydrofolate Reductase, subunit A"/>
    <property type="match status" value="1"/>
</dbReference>
<proteinExistence type="predicted"/>
<evidence type="ECO:0000313" key="6">
    <source>
        <dbReference type="Proteomes" id="UP001432000"/>
    </source>
</evidence>
<dbReference type="SUPFAM" id="SSF53597">
    <property type="entry name" value="Dihydrofolate reductase-like"/>
    <property type="match status" value="1"/>
</dbReference>
<dbReference type="NCBIfam" id="NF010664">
    <property type="entry name" value="PRK14059.1-2"/>
    <property type="match status" value="1"/>
</dbReference>
<dbReference type="RefSeq" id="WP_338892576.1">
    <property type="nucleotide sequence ID" value="NZ_CP147846.1"/>
</dbReference>
<name>A0ABZ2PUF5_9NOCA</name>
<sequence length="263" mass="27463">MQLLDIATYFTSESDVARVAKGPLADADLSRLYAYPPRPRRPWIRVNFVASIDGAVTADGVSAGLGTPADKAVFAVLRTLADAVLVGAGTVRAENYGGVSLSAATRSERASLGMTDVPPLVVVTASANLDPESRIFTDSDVPPIVLTTSSAPAEARRRLADAGARVVETDGNTVTTESILSTLDDLGLHRILCEGGPGIFGQLLADDAVDDVCITTSPVLVAGSAGRISHSASASVRRMTRAHVLADDDGTLLTRWVKHRSDA</sequence>
<dbReference type="PANTHER" id="PTHR38011">
    <property type="entry name" value="DIHYDROFOLATE REDUCTASE FAMILY PROTEIN (AFU_ORTHOLOGUE AFUA_8G06820)"/>
    <property type="match status" value="1"/>
</dbReference>
<keyword evidence="2" id="KW-0521">NADP</keyword>
<dbReference type="Proteomes" id="UP001432000">
    <property type="component" value="Chromosome"/>
</dbReference>